<evidence type="ECO:0000256" key="1">
    <source>
        <dbReference type="ARBA" id="ARBA00022737"/>
    </source>
</evidence>
<reference evidence="3 4" key="1">
    <citation type="submission" date="2019-10" db="EMBL/GenBank/DDBJ databases">
        <authorList>
            <person name="Palmer J.M."/>
        </authorList>
    </citation>
    <scope>NUCLEOTIDE SEQUENCE [LARGE SCALE GENOMIC DNA]</scope>
    <source>
        <strain evidence="3 4">TWF696</strain>
    </source>
</reference>
<accession>A0AAV9U0T2</accession>
<dbReference type="AlphaFoldDB" id="A0AAV9U0T2"/>
<gene>
    <name evidence="3" type="ORF">TWF696_003069</name>
</gene>
<comment type="caution">
    <text evidence="3">The sequence shown here is derived from an EMBL/GenBank/DDBJ whole genome shotgun (WGS) entry which is preliminary data.</text>
</comment>
<evidence type="ECO:0000313" key="3">
    <source>
        <dbReference type="EMBL" id="KAK6332351.1"/>
    </source>
</evidence>
<dbReference type="InterPro" id="IPR027417">
    <property type="entry name" value="P-loop_NTPase"/>
</dbReference>
<dbReference type="EMBL" id="JAVHNQ010000015">
    <property type="protein sequence ID" value="KAK6332351.1"/>
    <property type="molecule type" value="Genomic_DNA"/>
</dbReference>
<keyword evidence="4" id="KW-1185">Reference proteome</keyword>
<proteinExistence type="predicted"/>
<dbReference type="InterPro" id="IPR056884">
    <property type="entry name" value="NPHP3-like_N"/>
</dbReference>
<keyword evidence="1" id="KW-0677">Repeat</keyword>
<dbReference type="PANTHER" id="PTHR10039">
    <property type="entry name" value="AMELOGENIN"/>
    <property type="match status" value="1"/>
</dbReference>
<dbReference type="Pfam" id="PF24883">
    <property type="entry name" value="NPHP3_N"/>
    <property type="match status" value="1"/>
</dbReference>
<dbReference type="InterPro" id="IPR007111">
    <property type="entry name" value="NACHT_NTPase"/>
</dbReference>
<dbReference type="SUPFAM" id="SSF52540">
    <property type="entry name" value="P-loop containing nucleoside triphosphate hydrolases"/>
    <property type="match status" value="1"/>
</dbReference>
<name>A0AAV9U0T2_9PEZI</name>
<sequence length="871" mass="98938">MAKLELVHSASEHDHEIEVDIIAIHGLDTNPDRTFVAFEREGDRTSRQVHWLRDDDMLPSVLRTGRLASLPARIFTYAWDANTFHDASNEDFKARAETLLENIHGTRHRALLLAEKSKFPAWQRILDGTKGIVFLGTPFRGSEGLDAARFRVIVANLLGHGMSSQLLLKILDKEPGDLEELTDEFVRLALARDKIEHIPITMFYETEKSDVMNAVPKLARRAVDVIKMMPTTRQILDARTNIVVVPRDSACLDGPWSKRRLNIRHALLNKFRSPEDPNYLTVSECIARFVDKLSSREDVKNVSRASLELFVRSFDFPDMNTRHRDTSEAHRRTFLWLLNDNSDIDSIEDTIVPDYIKNLVSETASRFKSWIQSNQPSANLFWISGKAGAGKSTLMKFLISHPHTRELLEKTHNTEPIILSHFFLLLGSSMQRTKKGMLCTLLSQLLGRMLSDDAIIVQRVLRTPTNPSNAMSYDDWTEIALEAILCEALELVGITRCICICVDGLDEFDPKCGPQGVLDLLFKFRDIFGIRLIVSSRPEDALKKELSSFPHILLQSLTAQDIYHFARDRLDVPGTDKSLIHPLLDKIVRYSQGVFLWVAMVVKMLIEGLCAHPPRPPEALHDVLDSLPEDIAELYNSIWRRRNSDTRRHRSEAALYFQLFIDANEILDAVPGLRFHYWLWQADDSTRDSTRKGVTLFHLAIASDEMLARALLMDSGSIGADVVLAQCKAVYTAIEARSAGILEVVREDHQAASYIRGADDFNIDIVDPQSSIRFIHRSAQEFFTNTKEGQAILNYNRLNWSDCMDRIIFASLARSWSFRSVVNTYGICFPVPASDTHRLLVAEGVVKTKHSQRELSQLLNHCRRLANAEKP</sequence>
<evidence type="ECO:0000313" key="4">
    <source>
        <dbReference type="Proteomes" id="UP001375240"/>
    </source>
</evidence>
<protein>
    <recommendedName>
        <fullName evidence="2">NACHT domain-containing protein</fullName>
    </recommendedName>
</protein>
<feature type="domain" description="NACHT" evidence="2">
    <location>
        <begin position="379"/>
        <end position="538"/>
    </location>
</feature>
<organism evidence="3 4">
    <name type="scientific">Orbilia brochopaga</name>
    <dbReference type="NCBI Taxonomy" id="3140254"/>
    <lineage>
        <taxon>Eukaryota</taxon>
        <taxon>Fungi</taxon>
        <taxon>Dikarya</taxon>
        <taxon>Ascomycota</taxon>
        <taxon>Pezizomycotina</taxon>
        <taxon>Orbiliomycetes</taxon>
        <taxon>Orbiliales</taxon>
        <taxon>Orbiliaceae</taxon>
        <taxon>Orbilia</taxon>
    </lineage>
</organism>
<dbReference type="PROSITE" id="PS50837">
    <property type="entry name" value="NACHT"/>
    <property type="match status" value="1"/>
</dbReference>
<dbReference type="Proteomes" id="UP001375240">
    <property type="component" value="Unassembled WGS sequence"/>
</dbReference>
<dbReference type="Gene3D" id="3.40.50.300">
    <property type="entry name" value="P-loop containing nucleotide triphosphate hydrolases"/>
    <property type="match status" value="1"/>
</dbReference>
<evidence type="ECO:0000259" key="2">
    <source>
        <dbReference type="PROSITE" id="PS50837"/>
    </source>
</evidence>
<dbReference type="PANTHER" id="PTHR10039:SF5">
    <property type="entry name" value="NACHT DOMAIN-CONTAINING PROTEIN"/>
    <property type="match status" value="1"/>
</dbReference>